<reference evidence="2 3" key="1">
    <citation type="submission" date="2019-01" db="EMBL/GenBank/DDBJ databases">
        <title>Chengkuizengella sp. nov., isolated from deep-sea sediment of East Pacific Ocean.</title>
        <authorList>
            <person name="Yang J."/>
            <person name="Lai Q."/>
            <person name="Shao Z."/>
        </authorList>
    </citation>
    <scope>NUCLEOTIDE SEQUENCE [LARGE SCALE GENOMIC DNA]</scope>
    <source>
        <strain evidence="2 3">YPA3-1-1</strain>
    </source>
</reference>
<evidence type="ECO:0000259" key="1">
    <source>
        <dbReference type="PROSITE" id="PS50943"/>
    </source>
</evidence>
<dbReference type="SUPFAM" id="SSF47413">
    <property type="entry name" value="lambda repressor-like DNA-binding domains"/>
    <property type="match status" value="1"/>
</dbReference>
<proteinExistence type="predicted"/>
<dbReference type="RefSeq" id="WP_160645921.1">
    <property type="nucleotide sequence ID" value="NZ_SIJB01000022.1"/>
</dbReference>
<evidence type="ECO:0000313" key="3">
    <source>
        <dbReference type="Proteomes" id="UP000448943"/>
    </source>
</evidence>
<dbReference type="EMBL" id="SIJB01000022">
    <property type="protein sequence ID" value="NBI29115.1"/>
    <property type="molecule type" value="Genomic_DNA"/>
</dbReference>
<dbReference type="InterPro" id="IPR010982">
    <property type="entry name" value="Lambda_DNA-bd_dom_sf"/>
</dbReference>
<comment type="caution">
    <text evidence="2">The sequence shown here is derived from an EMBL/GenBank/DDBJ whole genome shotgun (WGS) entry which is preliminary data.</text>
</comment>
<dbReference type="PROSITE" id="PS50943">
    <property type="entry name" value="HTH_CROC1"/>
    <property type="match status" value="1"/>
</dbReference>
<sequence>MNMNERIRKFIKSEGLTYTSVANLSGINLKKISRIMLNKQKIDIDSYELICKALEVSPRYFYKENFLDNKNKSA</sequence>
<dbReference type="Gene3D" id="1.10.260.40">
    <property type="entry name" value="lambda repressor-like DNA-binding domains"/>
    <property type="match status" value="1"/>
</dbReference>
<dbReference type="InterPro" id="IPR001387">
    <property type="entry name" value="Cro/C1-type_HTH"/>
</dbReference>
<dbReference type="AlphaFoldDB" id="A0A6N9Q2U4"/>
<dbReference type="Proteomes" id="UP000448943">
    <property type="component" value="Unassembled WGS sequence"/>
</dbReference>
<accession>A0A6N9Q2U4</accession>
<dbReference type="Pfam" id="PF01381">
    <property type="entry name" value="HTH_3"/>
    <property type="match status" value="1"/>
</dbReference>
<organism evidence="2 3">
    <name type="scientific">Chengkuizengella marina</name>
    <dbReference type="NCBI Taxonomy" id="2507566"/>
    <lineage>
        <taxon>Bacteria</taxon>
        <taxon>Bacillati</taxon>
        <taxon>Bacillota</taxon>
        <taxon>Bacilli</taxon>
        <taxon>Bacillales</taxon>
        <taxon>Paenibacillaceae</taxon>
        <taxon>Chengkuizengella</taxon>
    </lineage>
</organism>
<evidence type="ECO:0000313" key="2">
    <source>
        <dbReference type="EMBL" id="NBI29115.1"/>
    </source>
</evidence>
<keyword evidence="3" id="KW-1185">Reference proteome</keyword>
<dbReference type="GO" id="GO:0003677">
    <property type="term" value="F:DNA binding"/>
    <property type="evidence" value="ECO:0007669"/>
    <property type="project" value="InterPro"/>
</dbReference>
<feature type="domain" description="HTH cro/C1-type" evidence="1">
    <location>
        <begin position="7"/>
        <end position="61"/>
    </location>
</feature>
<name>A0A6N9Q2U4_9BACL</name>
<protein>
    <submittedName>
        <fullName evidence="2">XRE family transcriptional regulator</fullName>
    </submittedName>
</protein>
<gene>
    <name evidence="2" type="ORF">ERL59_09100</name>
</gene>
<dbReference type="OrthoDB" id="2642734at2"/>
<dbReference type="CDD" id="cd00093">
    <property type="entry name" value="HTH_XRE"/>
    <property type="match status" value="1"/>
</dbReference>
<dbReference type="SMART" id="SM00530">
    <property type="entry name" value="HTH_XRE"/>
    <property type="match status" value="1"/>
</dbReference>